<organism evidence="10 11">
    <name type="scientific">Weissella soli</name>
    <dbReference type="NCBI Taxonomy" id="155866"/>
    <lineage>
        <taxon>Bacteria</taxon>
        <taxon>Bacillati</taxon>
        <taxon>Bacillota</taxon>
        <taxon>Bacilli</taxon>
        <taxon>Lactobacillales</taxon>
        <taxon>Lactobacillaceae</taxon>
        <taxon>Weissella</taxon>
    </lineage>
</organism>
<proteinExistence type="predicted"/>
<keyword evidence="11" id="KW-1185">Reference proteome</keyword>
<dbReference type="KEGG" id="wso:WSWS_00705"/>
<dbReference type="PANTHER" id="PTHR43867">
    <property type="entry name" value="CELLULOSE SYNTHASE CATALYTIC SUBUNIT A [UDP-FORMING]"/>
    <property type="match status" value="1"/>
</dbReference>
<dbReference type="GeneID" id="94545909"/>
<keyword evidence="5" id="KW-1133">Transmembrane helix</keyword>
<keyword evidence="4" id="KW-0812">Transmembrane</keyword>
<dbReference type="Pfam" id="PF07238">
    <property type="entry name" value="PilZ"/>
    <property type="match status" value="1"/>
</dbReference>
<dbReference type="Gene3D" id="3.90.550.10">
    <property type="entry name" value="Spore Coat Polysaccharide Biosynthesis Protein SpsA, Chain A"/>
    <property type="match status" value="1"/>
</dbReference>
<feature type="domain" description="Glycosyltransferase 2-like" evidence="7">
    <location>
        <begin position="90"/>
        <end position="200"/>
    </location>
</feature>
<comment type="caution">
    <text evidence="10">The sequence shown here is derived from an EMBL/GenBank/DDBJ whole genome shotgun (WGS) entry which is preliminary data.</text>
</comment>
<dbReference type="RefSeq" id="WP_210726290.1">
    <property type="nucleotide sequence ID" value="NZ_BJYO01000002.1"/>
</dbReference>
<dbReference type="InterPro" id="IPR050321">
    <property type="entry name" value="Glycosyltr_2/OpgH_subfam"/>
</dbReference>
<evidence type="ECO:0000256" key="2">
    <source>
        <dbReference type="ARBA" id="ARBA00022676"/>
    </source>
</evidence>
<dbReference type="EMBL" id="QRAS01000001">
    <property type="protein sequence ID" value="RDL11913.1"/>
    <property type="molecule type" value="Genomic_DNA"/>
</dbReference>
<protein>
    <submittedName>
        <fullName evidence="10">Cellulose synthase (UDP-forming)</fullName>
    </submittedName>
</protein>
<keyword evidence="6" id="KW-0472">Membrane</keyword>
<evidence type="ECO:0000259" key="8">
    <source>
        <dbReference type="Pfam" id="PF07238"/>
    </source>
</evidence>
<evidence type="ECO:0000256" key="5">
    <source>
        <dbReference type="ARBA" id="ARBA00022989"/>
    </source>
</evidence>
<keyword evidence="3" id="KW-0808">Transferase</keyword>
<dbReference type="Pfam" id="PF00535">
    <property type="entry name" value="Glycos_transf_2"/>
    <property type="match status" value="1"/>
</dbReference>
<dbReference type="GO" id="GO:0016758">
    <property type="term" value="F:hexosyltransferase activity"/>
    <property type="evidence" value="ECO:0007669"/>
    <property type="project" value="TreeGrafter"/>
</dbReference>
<feature type="domain" description="PilZ" evidence="8">
    <location>
        <begin position="516"/>
        <end position="611"/>
    </location>
</feature>
<accession>A0A288QWY3</accession>
<dbReference type="Proteomes" id="UP000254912">
    <property type="component" value="Unassembled WGS sequence"/>
</dbReference>
<evidence type="ECO:0000259" key="9">
    <source>
        <dbReference type="Pfam" id="PF13632"/>
    </source>
</evidence>
<feature type="domain" description="Glycosyltransferase 2-like" evidence="9">
    <location>
        <begin position="209"/>
        <end position="392"/>
    </location>
</feature>
<sequence length="665" mass="75653">MKISKKRKLLYIVSVVLVTIYLIWRIFFTIPWQTNIFVLIFALLLVGNEIISNATAFLLLILRISSTGKLQAKTSIPKFMPHQIVPEVDVIIVTHNEELALLQKTINAATFLKYPDKSKVHVVIADDGNRPAVRELAEAYGVQYIGMTNNTEAKSGNINHALKQLHSPLFVIFDADMIPFSTFLEHSVPFFTKNIDDLANDEDQVKPLGFLQTPQSFYHVDIFQHNLFSGKSISNEQDFFSRDINVLNGANDGAIFTGSNAIFLRQAVDEAGGFPTDTLTEDFELGAKINIAGYASISTILPESAGTTPLDVKGVIKQRVRWGRGVMQSTRNLHIFTNPNISFMNRVILINSYLYWWSFARRLVYIAAPVLYALFKVQVVNANFWLLLVLWAPGYFLLHYALSISPNHIRTEFWGEVQETFFAPYLFIPIILETLGIKAKKFKVTIKNAEASIIDRIYVLPHLMLWIITLFAIVKFNYGKWGSEIMMGSIITFWLLLHFANLTFSIFVALNRTNYRNSERFARKTTGKIYIDNGETARAIEIDDLSESGILFHFASSKNGMAVDQDFSGILYYENQPIEISGSIIRILIENKVTLYGATMSASPETANRHLQLIYDGTNKLLPSEQDGWITPFDTLQINLQIRGGQWRQKINLWRQQVRRLLHLS</sequence>
<reference evidence="10 11" key="1">
    <citation type="submission" date="2018-07" db="EMBL/GenBank/DDBJ databases">
        <title>Genomic Encyclopedia of Type Strains, Phase III (KMG-III): the genomes of soil and plant-associated and newly described type strains.</title>
        <authorList>
            <person name="Whitman W."/>
        </authorList>
    </citation>
    <scope>NUCLEOTIDE SEQUENCE [LARGE SCALE GENOMIC DNA]</scope>
    <source>
        <strain evidence="10 11">CECT 7031</strain>
    </source>
</reference>
<dbReference type="InterPro" id="IPR029044">
    <property type="entry name" value="Nucleotide-diphossugar_trans"/>
</dbReference>
<evidence type="ECO:0000256" key="3">
    <source>
        <dbReference type="ARBA" id="ARBA00022679"/>
    </source>
</evidence>
<evidence type="ECO:0000259" key="7">
    <source>
        <dbReference type="Pfam" id="PF00535"/>
    </source>
</evidence>
<dbReference type="InterPro" id="IPR001173">
    <property type="entry name" value="Glyco_trans_2-like"/>
</dbReference>
<dbReference type="GO" id="GO:0005886">
    <property type="term" value="C:plasma membrane"/>
    <property type="evidence" value="ECO:0007669"/>
    <property type="project" value="TreeGrafter"/>
</dbReference>
<gene>
    <name evidence="10" type="ORF">DFP99_0334</name>
</gene>
<dbReference type="GO" id="GO:0035438">
    <property type="term" value="F:cyclic-di-GMP binding"/>
    <property type="evidence" value="ECO:0007669"/>
    <property type="project" value="InterPro"/>
</dbReference>
<comment type="subcellular location">
    <subcellularLocation>
        <location evidence="1">Membrane</location>
        <topology evidence="1">Multi-pass membrane protein</topology>
    </subcellularLocation>
</comment>
<evidence type="ECO:0000256" key="4">
    <source>
        <dbReference type="ARBA" id="ARBA00022692"/>
    </source>
</evidence>
<dbReference type="AlphaFoldDB" id="A0A288QWY3"/>
<evidence type="ECO:0000313" key="11">
    <source>
        <dbReference type="Proteomes" id="UP000254912"/>
    </source>
</evidence>
<evidence type="ECO:0000256" key="1">
    <source>
        <dbReference type="ARBA" id="ARBA00004141"/>
    </source>
</evidence>
<evidence type="ECO:0000313" key="10">
    <source>
        <dbReference type="EMBL" id="RDL11913.1"/>
    </source>
</evidence>
<dbReference type="PANTHER" id="PTHR43867:SF2">
    <property type="entry name" value="CELLULOSE SYNTHASE CATALYTIC SUBUNIT A [UDP-FORMING]"/>
    <property type="match status" value="1"/>
</dbReference>
<dbReference type="InterPro" id="IPR009875">
    <property type="entry name" value="PilZ_domain"/>
</dbReference>
<keyword evidence="2" id="KW-0328">Glycosyltransferase</keyword>
<dbReference type="CDD" id="cd06421">
    <property type="entry name" value="CESA_CelA_like"/>
    <property type="match status" value="1"/>
</dbReference>
<name>A0A288QWY3_9LACO</name>
<dbReference type="Pfam" id="PF13632">
    <property type="entry name" value="Glyco_trans_2_3"/>
    <property type="match status" value="1"/>
</dbReference>
<dbReference type="SUPFAM" id="SSF53448">
    <property type="entry name" value="Nucleotide-diphospho-sugar transferases"/>
    <property type="match status" value="1"/>
</dbReference>
<evidence type="ECO:0000256" key="6">
    <source>
        <dbReference type="ARBA" id="ARBA00023136"/>
    </source>
</evidence>